<feature type="domain" description="AMP-dependent synthetase/ligase" evidence="3">
    <location>
        <begin position="10"/>
        <end position="400"/>
    </location>
</feature>
<name>A0A2I2KNQ9_9ACTN</name>
<gene>
    <name evidence="4" type="ORF">FRACA_180050</name>
</gene>
<evidence type="ECO:0000259" key="3">
    <source>
        <dbReference type="Pfam" id="PF00501"/>
    </source>
</evidence>
<dbReference type="InterPro" id="IPR000873">
    <property type="entry name" value="AMP-dep_synth/lig_dom"/>
</dbReference>
<proteinExistence type="inferred from homology"/>
<dbReference type="InterPro" id="IPR042099">
    <property type="entry name" value="ANL_N_sf"/>
</dbReference>
<protein>
    <submittedName>
        <fullName evidence="4">AMP-dependent synthetase and ligase</fullName>
    </submittedName>
</protein>
<dbReference type="PANTHER" id="PTHR22754:SF32">
    <property type="entry name" value="DISCO-INTERACTING PROTEIN 2"/>
    <property type="match status" value="1"/>
</dbReference>
<dbReference type="Pfam" id="PF00501">
    <property type="entry name" value="AMP-binding"/>
    <property type="match status" value="1"/>
</dbReference>
<keyword evidence="5" id="KW-1185">Reference proteome</keyword>
<dbReference type="Gene3D" id="3.30.300.30">
    <property type="match status" value="1"/>
</dbReference>
<dbReference type="PANTHER" id="PTHR22754">
    <property type="entry name" value="DISCO-INTERACTING PROTEIN 2 DIP2 -RELATED"/>
    <property type="match status" value="1"/>
</dbReference>
<dbReference type="NCBIfam" id="NF005850">
    <property type="entry name" value="PRK07768.1"/>
    <property type="match status" value="1"/>
</dbReference>
<accession>A0A2I2KNQ9</accession>
<feature type="region of interest" description="Disordered" evidence="2">
    <location>
        <begin position="525"/>
        <end position="550"/>
    </location>
</feature>
<evidence type="ECO:0000256" key="1">
    <source>
        <dbReference type="ARBA" id="ARBA00006432"/>
    </source>
</evidence>
<dbReference type="GO" id="GO:0070566">
    <property type="term" value="F:adenylyltransferase activity"/>
    <property type="evidence" value="ECO:0007669"/>
    <property type="project" value="TreeGrafter"/>
</dbReference>
<dbReference type="InterPro" id="IPR020845">
    <property type="entry name" value="AMP-binding_CS"/>
</dbReference>
<evidence type="ECO:0000313" key="5">
    <source>
        <dbReference type="Proteomes" id="UP000234331"/>
    </source>
</evidence>
<dbReference type="RefSeq" id="WP_101831165.1">
    <property type="nucleotide sequence ID" value="NZ_FZMO01000090.1"/>
</dbReference>
<dbReference type="SUPFAM" id="SSF56801">
    <property type="entry name" value="Acetyl-CoA synthetase-like"/>
    <property type="match status" value="1"/>
</dbReference>
<dbReference type="GO" id="GO:0006633">
    <property type="term" value="P:fatty acid biosynthetic process"/>
    <property type="evidence" value="ECO:0007669"/>
    <property type="project" value="TreeGrafter"/>
</dbReference>
<dbReference type="EMBL" id="FZMO01000090">
    <property type="protein sequence ID" value="SNQ47286.1"/>
    <property type="molecule type" value="Genomic_DNA"/>
</dbReference>
<sequence length="550" mass="57746">MVGLLTGIARARHQGGRIVFLGEESDDELPWSEFFAQAEDMAAWLQNARSLGPGGRVVVLGLPSRPVVTALVGAWLAGASVTVAPTPARTTDVDTYVGQTLARLAALGEPLVLLGAPYDALAGALAAGGARVELLADVLAAEPVGVWKAPSLTADDPAVLQFTSGTTSAPKIVRVSHGNLAANIAAIRERIRHDEVHDRLLTWLPLSHDMGLIGALAVQLTCGHCDVLMSSPSDYLASPSSWMRQAARYRATVLMGPASAYAMAGRLLKTCPTLDLSSVKVALSGGEPIDPETIEAFLDAAARHGLRREAFLPAYGLAEATLAVTMPDPYRGLRVDEVDADILAEQPRAVPVLAGGRARRFARLGRPVPGTRIRIVDQVTGADCAQRSVGEVQVAGPSLADYLADAPDLDEGGERRSRDRWLATGDLGYLVDGELVVCGRTKDLIIVGGRNIHPEEAEQAAATVPGVRPGNVIAFATRRGGVRTDSITVVFELRPGHDEARAQEAVTAAVLAAVGVRPAAVHALPPGSIPKTPSGKLQRAEAARLWGGEQ</sequence>
<dbReference type="Proteomes" id="UP000234331">
    <property type="component" value="Unassembled WGS sequence"/>
</dbReference>
<dbReference type="GO" id="GO:0016874">
    <property type="term" value="F:ligase activity"/>
    <property type="evidence" value="ECO:0007669"/>
    <property type="project" value="UniProtKB-KW"/>
</dbReference>
<dbReference type="AlphaFoldDB" id="A0A2I2KNQ9"/>
<reference evidence="4 5" key="1">
    <citation type="submission" date="2017-06" db="EMBL/GenBank/DDBJ databases">
        <authorList>
            <person name="Kim H.J."/>
            <person name="Triplett B.A."/>
        </authorList>
    </citation>
    <scope>NUCLEOTIDE SEQUENCE [LARGE SCALE GENOMIC DNA]</scope>
    <source>
        <strain evidence="4">FRACA_ARgP5</strain>
    </source>
</reference>
<dbReference type="GO" id="GO:0005886">
    <property type="term" value="C:plasma membrane"/>
    <property type="evidence" value="ECO:0007669"/>
    <property type="project" value="TreeGrafter"/>
</dbReference>
<dbReference type="InterPro" id="IPR045851">
    <property type="entry name" value="AMP-bd_C_sf"/>
</dbReference>
<evidence type="ECO:0000313" key="4">
    <source>
        <dbReference type="EMBL" id="SNQ47286.1"/>
    </source>
</evidence>
<dbReference type="Gene3D" id="3.40.50.12780">
    <property type="entry name" value="N-terminal domain of ligase-like"/>
    <property type="match status" value="1"/>
</dbReference>
<keyword evidence="4" id="KW-0436">Ligase</keyword>
<dbReference type="PROSITE" id="PS00455">
    <property type="entry name" value="AMP_BINDING"/>
    <property type="match status" value="1"/>
</dbReference>
<dbReference type="OrthoDB" id="3671040at2"/>
<comment type="similarity">
    <text evidence="1">Belongs to the ATP-dependent AMP-binding enzyme family.</text>
</comment>
<organism evidence="4 5">
    <name type="scientific">Frankia canadensis</name>
    <dbReference type="NCBI Taxonomy" id="1836972"/>
    <lineage>
        <taxon>Bacteria</taxon>
        <taxon>Bacillati</taxon>
        <taxon>Actinomycetota</taxon>
        <taxon>Actinomycetes</taxon>
        <taxon>Frankiales</taxon>
        <taxon>Frankiaceae</taxon>
        <taxon>Frankia</taxon>
    </lineage>
</organism>
<evidence type="ECO:0000256" key="2">
    <source>
        <dbReference type="SAM" id="MobiDB-lite"/>
    </source>
</evidence>